<evidence type="ECO:0000313" key="11">
    <source>
        <dbReference type="EMBL" id="ACL16920.1"/>
    </source>
</evidence>
<dbReference type="InterPro" id="IPR050547">
    <property type="entry name" value="DEAD_box_RNA_helicases"/>
</dbReference>
<dbReference type="HOGENOM" id="CLU_013924_2_0_2"/>
<evidence type="ECO:0000259" key="10">
    <source>
        <dbReference type="PROSITE" id="PS51643"/>
    </source>
</evidence>
<protein>
    <submittedName>
        <fullName evidence="11">CRISPR-associated helicase Cas3</fullName>
    </submittedName>
</protein>
<evidence type="ECO:0000256" key="5">
    <source>
        <dbReference type="ARBA" id="ARBA00022741"/>
    </source>
</evidence>
<reference evidence="11 12" key="1">
    <citation type="journal article" date="2015" name="Genome Announc.">
        <title>Complete Genome Sequence of Methanosphaerula palustris E1-9CT, a Hydrogenotrophic Methanogen Isolated from a Minerotrophic Fen Peatland.</title>
        <authorList>
            <person name="Cadillo-Quiroz H."/>
            <person name="Browne P."/>
            <person name="Kyrpides N."/>
            <person name="Woyke T."/>
            <person name="Goodwin L."/>
            <person name="Detter C."/>
            <person name="Yavitt J.B."/>
            <person name="Zinder S.H."/>
        </authorList>
    </citation>
    <scope>NUCLEOTIDE SEQUENCE [LARGE SCALE GENOMIC DNA]</scope>
    <source>
        <strain evidence="12">ATCC BAA-1556 / DSM 19958 / E1-9c</strain>
    </source>
</reference>
<dbReference type="Pfam" id="PF22590">
    <property type="entry name" value="Cas3-like_C_2"/>
    <property type="match status" value="1"/>
</dbReference>
<comment type="similarity">
    <text evidence="1">In the N-terminal section; belongs to the CRISPR-associated nuclease Cas3-HD family.</text>
</comment>
<dbReference type="KEGG" id="mpl:Mpal_1608"/>
<evidence type="ECO:0000256" key="6">
    <source>
        <dbReference type="ARBA" id="ARBA00022801"/>
    </source>
</evidence>
<dbReference type="AlphaFoldDB" id="B8GIV7"/>
<dbReference type="GO" id="GO:0051607">
    <property type="term" value="P:defense response to virus"/>
    <property type="evidence" value="ECO:0007669"/>
    <property type="project" value="UniProtKB-KW"/>
</dbReference>
<dbReference type="NCBIfam" id="TIGR01587">
    <property type="entry name" value="cas3_core"/>
    <property type="match status" value="1"/>
</dbReference>
<evidence type="ECO:0000256" key="7">
    <source>
        <dbReference type="ARBA" id="ARBA00022806"/>
    </source>
</evidence>
<keyword evidence="4" id="KW-0479">Metal-binding</keyword>
<dbReference type="GO" id="GO:0003723">
    <property type="term" value="F:RNA binding"/>
    <property type="evidence" value="ECO:0007669"/>
    <property type="project" value="TreeGrafter"/>
</dbReference>
<dbReference type="PROSITE" id="PS51643">
    <property type="entry name" value="HD_CAS3"/>
    <property type="match status" value="1"/>
</dbReference>
<dbReference type="GO" id="GO:0004518">
    <property type="term" value="F:nuclease activity"/>
    <property type="evidence" value="ECO:0007669"/>
    <property type="project" value="UniProtKB-KW"/>
</dbReference>
<proteinExistence type="inferred from homology"/>
<dbReference type="OrthoDB" id="43851at2157"/>
<evidence type="ECO:0000256" key="8">
    <source>
        <dbReference type="ARBA" id="ARBA00022840"/>
    </source>
</evidence>
<comment type="similarity">
    <text evidence="2">In the central section; belongs to the CRISPR-associated helicase Cas3 family.</text>
</comment>
<dbReference type="InterPro" id="IPR006474">
    <property type="entry name" value="Helicase_Cas3_CRISPR-ass_core"/>
</dbReference>
<accession>B8GIV7</accession>
<keyword evidence="6" id="KW-0378">Hydrolase</keyword>
<dbReference type="Gene3D" id="1.10.3210.30">
    <property type="match status" value="1"/>
</dbReference>
<keyword evidence="7" id="KW-0347">Helicase</keyword>
<dbReference type="CDD" id="cd09641">
    <property type="entry name" value="Cas3''_I"/>
    <property type="match status" value="1"/>
</dbReference>
<dbReference type="GO" id="GO:0016787">
    <property type="term" value="F:hydrolase activity"/>
    <property type="evidence" value="ECO:0007669"/>
    <property type="project" value="UniProtKB-KW"/>
</dbReference>
<dbReference type="EMBL" id="CP001338">
    <property type="protein sequence ID" value="ACL16920.1"/>
    <property type="molecule type" value="Genomic_DNA"/>
</dbReference>
<evidence type="ECO:0000256" key="2">
    <source>
        <dbReference type="ARBA" id="ARBA00009046"/>
    </source>
</evidence>
<dbReference type="Gene3D" id="3.40.50.300">
    <property type="entry name" value="P-loop containing nucleotide triphosphate hydrolases"/>
    <property type="match status" value="2"/>
</dbReference>
<evidence type="ECO:0000256" key="4">
    <source>
        <dbReference type="ARBA" id="ARBA00022723"/>
    </source>
</evidence>
<dbReference type="PANTHER" id="PTHR47963:SF9">
    <property type="entry name" value="CRISPR-ASSOCIATED ENDONUCLEASE_HELICASE CAS3"/>
    <property type="match status" value="1"/>
</dbReference>
<dbReference type="RefSeq" id="WP_012618239.1">
    <property type="nucleotide sequence ID" value="NC_011832.1"/>
</dbReference>
<keyword evidence="8" id="KW-0067">ATP-binding</keyword>
<dbReference type="InterPro" id="IPR027417">
    <property type="entry name" value="P-loop_NTPase"/>
</dbReference>
<gene>
    <name evidence="11" type="ordered locus">Mpal_1608</name>
</gene>
<evidence type="ECO:0000256" key="3">
    <source>
        <dbReference type="ARBA" id="ARBA00022722"/>
    </source>
</evidence>
<keyword evidence="9" id="KW-0051">Antiviral defense</keyword>
<dbReference type="Proteomes" id="UP000002457">
    <property type="component" value="Chromosome"/>
</dbReference>
<keyword evidence="3" id="KW-0540">Nuclease</keyword>
<dbReference type="STRING" id="521011.Mpal_1608"/>
<dbReference type="GeneID" id="7272150"/>
<dbReference type="Pfam" id="PF18019">
    <property type="entry name" value="Cas3_HD"/>
    <property type="match status" value="1"/>
</dbReference>
<feature type="domain" description="HD Cas3-type" evidence="10">
    <location>
        <begin position="23"/>
        <end position="231"/>
    </location>
</feature>
<organism evidence="11 12">
    <name type="scientific">Methanosphaerula palustris (strain ATCC BAA-1556 / DSM 19958 / E1-9c)</name>
    <dbReference type="NCBI Taxonomy" id="521011"/>
    <lineage>
        <taxon>Archaea</taxon>
        <taxon>Methanobacteriati</taxon>
        <taxon>Methanobacteriota</taxon>
        <taxon>Stenosarchaea group</taxon>
        <taxon>Methanomicrobia</taxon>
        <taxon>Methanomicrobiales</taxon>
        <taxon>Methanoregulaceae</taxon>
        <taxon>Methanosphaerula</taxon>
    </lineage>
</organism>
<keyword evidence="12" id="KW-1185">Reference proteome</keyword>
<name>B8GIV7_METPE</name>
<dbReference type="eggNOG" id="arCOG01445">
    <property type="taxonomic scope" value="Archaea"/>
</dbReference>
<dbReference type="GO" id="GO:0005524">
    <property type="term" value="F:ATP binding"/>
    <property type="evidence" value="ECO:0007669"/>
    <property type="project" value="UniProtKB-KW"/>
</dbReference>
<evidence type="ECO:0000256" key="9">
    <source>
        <dbReference type="ARBA" id="ARBA00023118"/>
    </source>
</evidence>
<dbReference type="InterPro" id="IPR006483">
    <property type="entry name" value="CRISPR-assoc_Cas3_HD"/>
</dbReference>
<dbReference type="GO" id="GO:0003724">
    <property type="term" value="F:RNA helicase activity"/>
    <property type="evidence" value="ECO:0007669"/>
    <property type="project" value="TreeGrafter"/>
</dbReference>
<dbReference type="InterPro" id="IPR054712">
    <property type="entry name" value="Cas3-like_dom"/>
</dbReference>
<dbReference type="GO" id="GO:0046872">
    <property type="term" value="F:metal ion binding"/>
    <property type="evidence" value="ECO:0007669"/>
    <property type="project" value="UniProtKB-KW"/>
</dbReference>
<dbReference type="InterPro" id="IPR038257">
    <property type="entry name" value="CRISPR-assoc_Cas3_HD_sf"/>
</dbReference>
<dbReference type="NCBIfam" id="TIGR01596">
    <property type="entry name" value="cas3_HD"/>
    <property type="match status" value="1"/>
</dbReference>
<keyword evidence="5" id="KW-0547">Nucleotide-binding</keyword>
<sequence length="912" mass="101281">MKTGSDNYYSYWGKAQREGEPEKGAGYHLLVYHCLDVAAVGQKLLEQDPLLMHRFTALTGFNDDQVLHLIPFLLALHDLGKFSDRFQNLKPDLMELLQGNRGSRRYPIRHDSMALYLFEQDIRDLAWKKNWFWMDHDLPYAEDEWFEIFAPLFRAVSGHHGEPPQHDETVSVDSLFLDGDRAAARDFAVQAATLLLGSGSYPPIEYSEGWFEQFSTASWLLAGLVTLSDWLGSNRTFFPFQTEAMDLAVYWKNFAQKGAEDAVRDAGVLPATVSSNCGMAGLFPPDLPPKITSPSPIQTYLSSCSLTPEPRLTIIEETTGGGKTEAALVLAHRLMNYGCGEGIFMGLPTMATADSLYGRIAQTYQRMYTGDQRASVVLATSARDLSDLFKKSVLPPGQWSHEQYKPGEETASATCTIWLAQNRKKALLAQVGVGTIDQALMAVLPFRHQSLRLLGLARNILIVDEVHAYDPYMHTVLCGLLKFQAAFGGSAILLSATLTMAQRQDLTSAFCAGLGRRAKTLTDETYPLITMATAQDVTETPIDSSAARVRTVRVQMVDDSADVLEQIVRAAGDGRCVCWVRNTIDDAINAFNELNTRLESRQVLLFHARFALGDRLDIEKKVLDTFGKESLDPIRRGMVLVATQVVEQSLDLDFDLMITDLAPMDLIIQRAGRLHRHPRGDRGEAVMVVLAPPLTRTPDPDWYKRVFPKGGYVYPNHGQLWLTAQLLDTKGKIVMPDGARDLIEGVFGDGAQIRIPLSLLPREVLVDGKKRGDISIARLNTLEVSDGYRRTPTQWVEEAHVSTRLGQLTSTLVLARWDGTTLTPWYSSNQNAWDLSQVHIAEKKVASAAVFEGELGAAVKRLEDQIPGLGKWLILVPLSCTSAGTWEGPARNDADENVTVIYDPVLGFMMKN</sequence>
<evidence type="ECO:0000313" key="12">
    <source>
        <dbReference type="Proteomes" id="UP000002457"/>
    </source>
</evidence>
<evidence type="ECO:0000256" key="1">
    <source>
        <dbReference type="ARBA" id="ARBA00006847"/>
    </source>
</evidence>
<dbReference type="SUPFAM" id="SSF52540">
    <property type="entry name" value="P-loop containing nucleoside triphosphate hydrolases"/>
    <property type="match status" value="1"/>
</dbReference>
<dbReference type="PANTHER" id="PTHR47963">
    <property type="entry name" value="DEAD-BOX ATP-DEPENDENT RNA HELICASE 47, MITOCHONDRIAL"/>
    <property type="match status" value="1"/>
</dbReference>